<comment type="caution">
    <text evidence="1">The sequence shown here is derived from an EMBL/GenBank/DDBJ whole genome shotgun (WGS) entry which is preliminary data.</text>
</comment>
<sequence>MHQSLDRPQLSGTSRHLTGAYSIKDPSWDAAATTLKGQSDIVPGEDYTLFFHLPPGRPTASTAAASTGGKPIPVRLERKGDLLSVSFKSPESPVAWQIKF</sequence>
<dbReference type="AlphaFoldDB" id="A0A2S7U378"/>
<keyword evidence="2" id="KW-1185">Reference proteome</keyword>
<name>A0A2S7U378_9BACT</name>
<proteinExistence type="predicted"/>
<dbReference type="EMBL" id="MQWA01000001">
    <property type="protein sequence ID" value="PQJ28891.1"/>
    <property type="molecule type" value="Genomic_DNA"/>
</dbReference>
<reference evidence="1 2" key="1">
    <citation type="submission" date="2016-12" db="EMBL/GenBank/DDBJ databases">
        <title>Study of bacterial adaptation to deep sea.</title>
        <authorList>
            <person name="Song J."/>
            <person name="Yoshizawa S."/>
            <person name="Kogure K."/>
        </authorList>
    </citation>
    <scope>NUCLEOTIDE SEQUENCE [LARGE SCALE GENOMIC DNA]</scope>
    <source>
        <strain evidence="1 2">SAORIC-165</strain>
    </source>
</reference>
<evidence type="ECO:0000313" key="1">
    <source>
        <dbReference type="EMBL" id="PQJ28891.1"/>
    </source>
</evidence>
<organism evidence="1 2">
    <name type="scientific">Rubritalea profundi</name>
    <dbReference type="NCBI Taxonomy" id="1658618"/>
    <lineage>
        <taxon>Bacteria</taxon>
        <taxon>Pseudomonadati</taxon>
        <taxon>Verrucomicrobiota</taxon>
        <taxon>Verrucomicrobiia</taxon>
        <taxon>Verrucomicrobiales</taxon>
        <taxon>Rubritaleaceae</taxon>
        <taxon>Rubritalea</taxon>
    </lineage>
</organism>
<accession>A0A2S7U378</accession>
<dbReference type="Proteomes" id="UP000239907">
    <property type="component" value="Unassembled WGS sequence"/>
</dbReference>
<gene>
    <name evidence="1" type="ORF">BSZ32_10565</name>
</gene>
<protein>
    <submittedName>
        <fullName evidence="1">Uncharacterized protein</fullName>
    </submittedName>
</protein>
<evidence type="ECO:0000313" key="2">
    <source>
        <dbReference type="Proteomes" id="UP000239907"/>
    </source>
</evidence>